<sequence>MLRWMTTVIATGALMVTGGVATAPAALADGPDTPDEVIAEIEALEWPEYGLGDEDPDISVAGWLLVNLGYLPTSYELPNDEFTEELEDAVLEFQGDGDIDLPETGRLDQETWDNLRKRNYGIPVQLGDTGERVFAVQYNLNEDYGYDLAVDGIYGPNTQSAVIEMQEEFGIDPDGLVGVITFRALVAGGV</sequence>
<reference evidence="3 4" key="1">
    <citation type="submission" date="2018-11" db="EMBL/GenBank/DDBJ databases">
        <title>The genome draft of YIM 96095.</title>
        <authorList>
            <person name="Tang S.-K."/>
            <person name="Chunyu W.-X."/>
            <person name="Feng Y.-Z."/>
        </authorList>
    </citation>
    <scope>NUCLEOTIDE SEQUENCE [LARGE SCALE GENOMIC DNA]</scope>
    <source>
        <strain evidence="3 4">YIM 96095</strain>
    </source>
</reference>
<gene>
    <name evidence="3" type="ORF">EFW17_04635</name>
</gene>
<keyword evidence="1" id="KW-0732">Signal</keyword>
<accession>A0A3N0EF68</accession>
<feature type="chain" id="PRO_5018216882" evidence="1">
    <location>
        <begin position="29"/>
        <end position="190"/>
    </location>
</feature>
<comment type="caution">
    <text evidence="3">The sequence shown here is derived from an EMBL/GenBank/DDBJ whole genome shotgun (WGS) entry which is preliminary data.</text>
</comment>
<evidence type="ECO:0000256" key="1">
    <source>
        <dbReference type="SAM" id="SignalP"/>
    </source>
</evidence>
<evidence type="ECO:0000313" key="3">
    <source>
        <dbReference type="EMBL" id="RNL86493.1"/>
    </source>
</evidence>
<proteinExistence type="predicted"/>
<dbReference type="AlphaFoldDB" id="A0A3N0EF68"/>
<organism evidence="3 4">
    <name type="scientific">Halostreptopolyspora alba</name>
    <dbReference type="NCBI Taxonomy" id="2487137"/>
    <lineage>
        <taxon>Bacteria</taxon>
        <taxon>Bacillati</taxon>
        <taxon>Actinomycetota</taxon>
        <taxon>Actinomycetes</taxon>
        <taxon>Streptosporangiales</taxon>
        <taxon>Nocardiopsidaceae</taxon>
        <taxon>Halostreptopolyspora</taxon>
    </lineage>
</organism>
<dbReference type="InterPro" id="IPR002477">
    <property type="entry name" value="Peptidoglycan-bd-like"/>
</dbReference>
<keyword evidence="4" id="KW-1185">Reference proteome</keyword>
<dbReference type="EMBL" id="RJMB01000003">
    <property type="protein sequence ID" value="RNL86493.1"/>
    <property type="molecule type" value="Genomic_DNA"/>
</dbReference>
<protein>
    <submittedName>
        <fullName evidence="3">Peptidoglycan-binding protein</fullName>
    </submittedName>
</protein>
<evidence type="ECO:0000313" key="4">
    <source>
        <dbReference type="Proteomes" id="UP000269198"/>
    </source>
</evidence>
<feature type="domain" description="Peptidoglycan binding-like" evidence="2">
    <location>
        <begin position="58"/>
        <end position="113"/>
    </location>
</feature>
<feature type="signal peptide" evidence="1">
    <location>
        <begin position="1"/>
        <end position="28"/>
    </location>
</feature>
<evidence type="ECO:0000259" key="2">
    <source>
        <dbReference type="Pfam" id="PF01471"/>
    </source>
</evidence>
<dbReference type="Proteomes" id="UP000269198">
    <property type="component" value="Unassembled WGS sequence"/>
</dbReference>
<dbReference type="Pfam" id="PF01471">
    <property type="entry name" value="PG_binding_1"/>
    <property type="match status" value="2"/>
</dbReference>
<dbReference type="SUPFAM" id="SSF47090">
    <property type="entry name" value="PGBD-like"/>
    <property type="match status" value="2"/>
</dbReference>
<dbReference type="Gene3D" id="1.10.101.10">
    <property type="entry name" value="PGBD-like superfamily/PGBD"/>
    <property type="match status" value="2"/>
</dbReference>
<feature type="domain" description="Peptidoglycan binding-like" evidence="2">
    <location>
        <begin position="129"/>
        <end position="185"/>
    </location>
</feature>
<name>A0A3N0EF68_9ACTN</name>
<dbReference type="OrthoDB" id="3680517at2"/>
<dbReference type="InterPro" id="IPR036366">
    <property type="entry name" value="PGBDSf"/>
</dbReference>
<dbReference type="InterPro" id="IPR036365">
    <property type="entry name" value="PGBD-like_sf"/>
</dbReference>